<dbReference type="Gene3D" id="1.10.510.10">
    <property type="entry name" value="Transferase(Phosphotransferase) domain 1"/>
    <property type="match status" value="1"/>
</dbReference>
<evidence type="ECO:0000256" key="4">
    <source>
        <dbReference type="ARBA" id="ARBA00022777"/>
    </source>
</evidence>
<feature type="transmembrane region" description="Helical" evidence="7">
    <location>
        <begin position="210"/>
        <end position="235"/>
    </location>
</feature>
<dbReference type="PROSITE" id="PS00107">
    <property type="entry name" value="PROTEIN_KINASE_ATP"/>
    <property type="match status" value="1"/>
</dbReference>
<keyword evidence="7" id="KW-0812">Transmembrane</keyword>
<dbReference type="PANTHER" id="PTHR46008:SF25">
    <property type="entry name" value="PROTEIN KINASE DOMAIN-CONTAINING PROTEIN"/>
    <property type="match status" value="1"/>
</dbReference>
<protein>
    <recommendedName>
        <fullName evidence="8">Protein kinase domain-containing protein</fullName>
    </recommendedName>
</protein>
<keyword evidence="5 6" id="KW-0067">ATP-binding</keyword>
<keyword evidence="10" id="KW-1185">Reference proteome</keyword>
<dbReference type="InterPro" id="IPR008271">
    <property type="entry name" value="Ser/Thr_kinase_AS"/>
</dbReference>
<accession>A0A9D4ZCZ6</accession>
<keyword evidence="1" id="KW-0723">Serine/threonine-protein kinase</keyword>
<evidence type="ECO:0000256" key="7">
    <source>
        <dbReference type="SAM" id="Phobius"/>
    </source>
</evidence>
<reference evidence="9" key="1">
    <citation type="submission" date="2021-01" db="EMBL/GenBank/DDBJ databases">
        <title>Adiantum capillus-veneris genome.</title>
        <authorList>
            <person name="Fang Y."/>
            <person name="Liao Q."/>
        </authorList>
    </citation>
    <scope>NUCLEOTIDE SEQUENCE</scope>
    <source>
        <strain evidence="9">H3</strain>
        <tissue evidence="9">Leaf</tissue>
    </source>
</reference>
<evidence type="ECO:0000313" key="10">
    <source>
        <dbReference type="Proteomes" id="UP000886520"/>
    </source>
</evidence>
<dbReference type="SUPFAM" id="SSF56112">
    <property type="entry name" value="Protein kinase-like (PK-like)"/>
    <property type="match status" value="1"/>
</dbReference>
<evidence type="ECO:0000256" key="3">
    <source>
        <dbReference type="ARBA" id="ARBA00022741"/>
    </source>
</evidence>
<keyword evidence="3 6" id="KW-0547">Nucleotide-binding</keyword>
<dbReference type="InterPro" id="IPR011009">
    <property type="entry name" value="Kinase-like_dom_sf"/>
</dbReference>
<feature type="domain" description="Protein kinase" evidence="8">
    <location>
        <begin position="278"/>
        <end position="509"/>
    </location>
</feature>
<dbReference type="GO" id="GO:0004674">
    <property type="term" value="F:protein serine/threonine kinase activity"/>
    <property type="evidence" value="ECO:0007669"/>
    <property type="project" value="UniProtKB-KW"/>
</dbReference>
<evidence type="ECO:0000256" key="2">
    <source>
        <dbReference type="ARBA" id="ARBA00022679"/>
    </source>
</evidence>
<dbReference type="PROSITE" id="PS50011">
    <property type="entry name" value="PROTEIN_KINASE_DOM"/>
    <property type="match status" value="1"/>
</dbReference>
<proteinExistence type="predicted"/>
<evidence type="ECO:0000313" key="9">
    <source>
        <dbReference type="EMBL" id="KAI5068935.1"/>
    </source>
</evidence>
<evidence type="ECO:0000259" key="8">
    <source>
        <dbReference type="PROSITE" id="PS50011"/>
    </source>
</evidence>
<dbReference type="GO" id="GO:0005524">
    <property type="term" value="F:ATP binding"/>
    <property type="evidence" value="ECO:0007669"/>
    <property type="project" value="UniProtKB-UniRule"/>
</dbReference>
<evidence type="ECO:0000256" key="5">
    <source>
        <dbReference type="ARBA" id="ARBA00022840"/>
    </source>
</evidence>
<evidence type="ECO:0000256" key="1">
    <source>
        <dbReference type="ARBA" id="ARBA00022527"/>
    </source>
</evidence>
<sequence>MEPSRIPANCGWGYCCGFLQHMFAVSSALLAATGQFLTLSARPPSVAIHITGFPARPHLASFNSRQSRVPTLCATSHLPCSSSPSLPLPYSQTVPPASAKIWLMVASSSTRASPFQLPLRTASSFSTARSFCFNRLSTAQRPAPAIRPSRRQIRWDTPTEPSCANQTQCPTHSACWTDVTGLSTCRCRSGYAWDPFDGLCKQGGALRHRISLIAGLTPSLFVAVVCFALISMVACRKRQAKQQAKDKISQERSRILNANGGKAALFSVKEMKLATAHFSKDCLLGSGGFGQVYKGVLRDGTVVAIKVAKLGNLKGSDQVLNEVRILSQVNHRNLVRLVGCCIETEQPLMVYEYVPNGTLFDHLAPSLGDTKQRKLTWERRLRVAIETAEALAYLHSSAYPPIIHRDVKSSNILLDANLTAKVSDFGLSRLVEDDVTHISTCAQGTLGYLDPHYYRNYQLTDKSDVYSFGVVLLELVTSQRAIDFARSSDDVNLVIYVGNRRMLTIGPEW</sequence>
<dbReference type="CDD" id="cd14066">
    <property type="entry name" value="STKc_IRAK"/>
    <property type="match status" value="1"/>
</dbReference>
<feature type="binding site" evidence="6">
    <location>
        <position position="306"/>
    </location>
    <ligand>
        <name>ATP</name>
        <dbReference type="ChEBI" id="CHEBI:30616"/>
    </ligand>
</feature>
<dbReference type="OrthoDB" id="1918322at2759"/>
<dbReference type="PROSITE" id="PS00108">
    <property type="entry name" value="PROTEIN_KINASE_ST"/>
    <property type="match status" value="1"/>
</dbReference>
<dbReference type="Gene3D" id="3.30.200.20">
    <property type="entry name" value="Phosphorylase Kinase, domain 1"/>
    <property type="match status" value="1"/>
</dbReference>
<dbReference type="SMART" id="SM00220">
    <property type="entry name" value="S_TKc"/>
    <property type="match status" value="1"/>
</dbReference>
<dbReference type="InterPro" id="IPR001245">
    <property type="entry name" value="Ser-Thr/Tyr_kinase_cat_dom"/>
</dbReference>
<dbReference type="FunFam" id="3.30.200.20:FF:000162">
    <property type="entry name" value="Adenine nucleotide alpha hydrolase-like domain kinase"/>
    <property type="match status" value="1"/>
</dbReference>
<dbReference type="EMBL" id="JABFUD020000015">
    <property type="protein sequence ID" value="KAI5068935.1"/>
    <property type="molecule type" value="Genomic_DNA"/>
</dbReference>
<dbReference type="PANTHER" id="PTHR46008">
    <property type="entry name" value="LEAF RUST 10 DISEASE-RESISTANCE LOCUS RECEPTOR-LIKE PROTEIN KINASE-LIKE 1.4"/>
    <property type="match status" value="1"/>
</dbReference>
<keyword evidence="2" id="KW-0808">Transferase</keyword>
<evidence type="ECO:0000256" key="6">
    <source>
        <dbReference type="PROSITE-ProRule" id="PRU10141"/>
    </source>
</evidence>
<keyword evidence="7" id="KW-1133">Transmembrane helix</keyword>
<dbReference type="Proteomes" id="UP000886520">
    <property type="component" value="Chromosome 15"/>
</dbReference>
<dbReference type="InterPro" id="IPR000719">
    <property type="entry name" value="Prot_kinase_dom"/>
</dbReference>
<dbReference type="Pfam" id="PF07714">
    <property type="entry name" value="PK_Tyr_Ser-Thr"/>
    <property type="match status" value="1"/>
</dbReference>
<gene>
    <name evidence="9" type="ORF">GOP47_0015236</name>
</gene>
<keyword evidence="4" id="KW-0418">Kinase</keyword>
<name>A0A9D4ZCZ6_ADICA</name>
<dbReference type="AlphaFoldDB" id="A0A9D4ZCZ6"/>
<comment type="caution">
    <text evidence="9">The sequence shown here is derived from an EMBL/GenBank/DDBJ whole genome shotgun (WGS) entry which is preliminary data.</text>
</comment>
<organism evidence="9 10">
    <name type="scientific">Adiantum capillus-veneris</name>
    <name type="common">Maidenhair fern</name>
    <dbReference type="NCBI Taxonomy" id="13818"/>
    <lineage>
        <taxon>Eukaryota</taxon>
        <taxon>Viridiplantae</taxon>
        <taxon>Streptophyta</taxon>
        <taxon>Embryophyta</taxon>
        <taxon>Tracheophyta</taxon>
        <taxon>Polypodiopsida</taxon>
        <taxon>Polypodiidae</taxon>
        <taxon>Polypodiales</taxon>
        <taxon>Pteridineae</taxon>
        <taxon>Pteridaceae</taxon>
        <taxon>Vittarioideae</taxon>
        <taxon>Adiantum</taxon>
    </lineage>
</organism>
<keyword evidence="7" id="KW-0472">Membrane</keyword>
<dbReference type="InterPro" id="IPR017441">
    <property type="entry name" value="Protein_kinase_ATP_BS"/>
</dbReference>